<dbReference type="Proteomes" id="UP000053127">
    <property type="component" value="Unassembled WGS sequence"/>
</dbReference>
<evidence type="ECO:0000313" key="3">
    <source>
        <dbReference type="Proteomes" id="UP000053127"/>
    </source>
</evidence>
<dbReference type="InterPro" id="IPR050819">
    <property type="entry name" value="Tripeptidyl-peptidase_I"/>
</dbReference>
<dbReference type="SUPFAM" id="SSF52743">
    <property type="entry name" value="Subtilisin-like"/>
    <property type="match status" value="1"/>
</dbReference>
<dbReference type="GO" id="GO:0006508">
    <property type="term" value="P:proteolysis"/>
    <property type="evidence" value="ECO:0007669"/>
    <property type="project" value="InterPro"/>
</dbReference>
<comment type="caution">
    <text evidence="2">The sequence shown here is derived from an EMBL/GenBank/DDBJ whole genome shotgun (WGS) entry which is preliminary data.</text>
</comment>
<dbReference type="STRING" id="67386.AQI95_33025"/>
<dbReference type="PROSITE" id="PS51695">
    <property type="entry name" value="SEDOLISIN"/>
    <property type="match status" value="1"/>
</dbReference>
<dbReference type="AlphaFoldDB" id="A0A101NWW5"/>
<dbReference type="GO" id="GO:0004252">
    <property type="term" value="F:serine-type endopeptidase activity"/>
    <property type="evidence" value="ECO:0007669"/>
    <property type="project" value="InterPro"/>
</dbReference>
<dbReference type="OrthoDB" id="3480681at2"/>
<sequence>MIDESGQEVAWWQAPGHRTRHGGGASGGGVSTTFDRPAYQRNINIDSLNPGSIKGRVLPDVAALAGPPFYDLTLLGRPAPNGGTSASAPLWGALIARINALLPSDKRQRFLTPLLYDSGTNGRPLGEVACRDIAVGHDNGSHPPAVGYPVKAGYDAVTGYGVCDGVALLKGLH</sequence>
<gene>
    <name evidence="2" type="ORF">AQI95_33025</name>
</gene>
<dbReference type="GO" id="GO:0008240">
    <property type="term" value="F:tripeptidyl-peptidase activity"/>
    <property type="evidence" value="ECO:0007669"/>
    <property type="project" value="TreeGrafter"/>
</dbReference>
<dbReference type="EMBL" id="LMWN01000046">
    <property type="protein sequence ID" value="KUN00814.1"/>
    <property type="molecule type" value="Genomic_DNA"/>
</dbReference>
<protein>
    <recommendedName>
        <fullName evidence="1">Peptidase S53 domain-containing protein</fullName>
    </recommendedName>
</protein>
<dbReference type="InterPro" id="IPR030400">
    <property type="entry name" value="Sedolisin_dom"/>
</dbReference>
<organism evidence="2 3">
    <name type="scientific">Streptomyces yokosukanensis</name>
    <dbReference type="NCBI Taxonomy" id="67386"/>
    <lineage>
        <taxon>Bacteria</taxon>
        <taxon>Bacillati</taxon>
        <taxon>Actinomycetota</taxon>
        <taxon>Actinomycetes</taxon>
        <taxon>Kitasatosporales</taxon>
        <taxon>Streptomycetaceae</taxon>
        <taxon>Streptomyces</taxon>
    </lineage>
</organism>
<evidence type="ECO:0000259" key="1">
    <source>
        <dbReference type="PROSITE" id="PS51695"/>
    </source>
</evidence>
<proteinExistence type="predicted"/>
<keyword evidence="3" id="KW-1185">Reference proteome</keyword>
<dbReference type="InterPro" id="IPR036852">
    <property type="entry name" value="Peptidase_S8/S53_dom_sf"/>
</dbReference>
<dbReference type="PANTHER" id="PTHR14218">
    <property type="entry name" value="PROTEASE S8 TRIPEPTIDYL PEPTIDASE I CLN2"/>
    <property type="match status" value="1"/>
</dbReference>
<dbReference type="RefSeq" id="WP_067132504.1">
    <property type="nucleotide sequence ID" value="NZ_KQ948221.1"/>
</dbReference>
<evidence type="ECO:0000313" key="2">
    <source>
        <dbReference type="EMBL" id="KUN00814.1"/>
    </source>
</evidence>
<reference evidence="2 3" key="1">
    <citation type="submission" date="2015-10" db="EMBL/GenBank/DDBJ databases">
        <title>Draft genome sequence of Streptomyces yokosukanensis DSM 40224, type strain for the species Streptomyces yokosukanensis.</title>
        <authorList>
            <person name="Ruckert C."/>
            <person name="Winkler A."/>
            <person name="Kalinowski J."/>
            <person name="Kampfer P."/>
            <person name="Glaeser S."/>
        </authorList>
    </citation>
    <scope>NUCLEOTIDE SEQUENCE [LARGE SCALE GENOMIC DNA]</scope>
    <source>
        <strain evidence="2 3">DSM 40224</strain>
    </source>
</reference>
<accession>A0A101NWW5</accession>
<name>A0A101NWW5_9ACTN</name>
<dbReference type="PANTHER" id="PTHR14218:SF15">
    <property type="entry name" value="TRIPEPTIDYL-PEPTIDASE 1"/>
    <property type="match status" value="1"/>
</dbReference>
<feature type="domain" description="Peptidase S53" evidence="1">
    <location>
        <begin position="1"/>
        <end position="173"/>
    </location>
</feature>
<dbReference type="Gene3D" id="3.40.50.200">
    <property type="entry name" value="Peptidase S8/S53 domain"/>
    <property type="match status" value="1"/>
</dbReference>